<dbReference type="InterPro" id="IPR011051">
    <property type="entry name" value="RmlC_Cupin_sf"/>
</dbReference>
<protein>
    <submittedName>
        <fullName evidence="5">Pirin family protein</fullName>
    </submittedName>
</protein>
<dbReference type="InterPro" id="IPR012093">
    <property type="entry name" value="Pirin"/>
</dbReference>
<dbReference type="Proteomes" id="UP000266183">
    <property type="component" value="Chromosome"/>
</dbReference>
<dbReference type="InterPro" id="IPR003829">
    <property type="entry name" value="Pirin_N_dom"/>
</dbReference>
<evidence type="ECO:0000313" key="6">
    <source>
        <dbReference type="Proteomes" id="UP000266183"/>
    </source>
</evidence>
<reference evidence="6" key="1">
    <citation type="submission" date="2018-09" db="EMBL/GenBank/DDBJ databases">
        <title>Chryseolinea sp. KIS68-18 isolated from soil.</title>
        <authorList>
            <person name="Weon H.-Y."/>
            <person name="Kwon S.-W."/>
            <person name="Lee S.A."/>
        </authorList>
    </citation>
    <scope>NUCLEOTIDE SEQUENCE [LARGE SCALE GENOMIC DNA]</scope>
    <source>
        <strain evidence="6">KIS68-18</strain>
    </source>
</reference>
<feature type="domain" description="Pirin C-terminal" evidence="4">
    <location>
        <begin position="188"/>
        <end position="289"/>
    </location>
</feature>
<dbReference type="InterPro" id="IPR008778">
    <property type="entry name" value="Pirin_C_dom"/>
</dbReference>
<evidence type="ECO:0000256" key="1">
    <source>
        <dbReference type="ARBA" id="ARBA00008416"/>
    </source>
</evidence>
<accession>A0A385SXU7</accession>
<dbReference type="InterPro" id="IPR014710">
    <property type="entry name" value="RmlC-like_jellyroll"/>
</dbReference>
<evidence type="ECO:0000259" key="4">
    <source>
        <dbReference type="Pfam" id="PF05726"/>
    </source>
</evidence>
<feature type="domain" description="Pirin N-terminal" evidence="3">
    <location>
        <begin position="32"/>
        <end position="132"/>
    </location>
</feature>
<dbReference type="EMBL" id="CP032382">
    <property type="protein sequence ID" value="AYB34875.1"/>
    <property type="molecule type" value="Genomic_DNA"/>
</dbReference>
<dbReference type="PIRSF" id="PIRSF006232">
    <property type="entry name" value="Pirin"/>
    <property type="match status" value="1"/>
</dbReference>
<gene>
    <name evidence="5" type="ORF">D4L85_31745</name>
</gene>
<dbReference type="AlphaFoldDB" id="A0A385SXU7"/>
<evidence type="ECO:0000313" key="5">
    <source>
        <dbReference type="EMBL" id="AYB34875.1"/>
    </source>
</evidence>
<name>A0A385SXU7_9BACT</name>
<evidence type="ECO:0000256" key="2">
    <source>
        <dbReference type="RuleBase" id="RU003457"/>
    </source>
</evidence>
<comment type="similarity">
    <text evidence="1 2">Belongs to the pirin family.</text>
</comment>
<dbReference type="Gene3D" id="2.60.120.10">
    <property type="entry name" value="Jelly Rolls"/>
    <property type="match status" value="2"/>
</dbReference>
<dbReference type="Pfam" id="PF05726">
    <property type="entry name" value="Pirin_C"/>
    <property type="match status" value="1"/>
</dbReference>
<dbReference type="SUPFAM" id="SSF51182">
    <property type="entry name" value="RmlC-like cupins"/>
    <property type="match status" value="1"/>
</dbReference>
<proteinExistence type="inferred from homology"/>
<dbReference type="PANTHER" id="PTHR13903:SF8">
    <property type="entry name" value="PIRIN"/>
    <property type="match status" value="1"/>
</dbReference>
<organism evidence="5 6">
    <name type="scientific">Chryseolinea soli</name>
    <dbReference type="NCBI Taxonomy" id="2321403"/>
    <lineage>
        <taxon>Bacteria</taxon>
        <taxon>Pseudomonadati</taxon>
        <taxon>Bacteroidota</taxon>
        <taxon>Cytophagia</taxon>
        <taxon>Cytophagales</taxon>
        <taxon>Fulvivirgaceae</taxon>
        <taxon>Chryseolinea</taxon>
    </lineage>
</organism>
<dbReference type="PANTHER" id="PTHR13903">
    <property type="entry name" value="PIRIN-RELATED"/>
    <property type="match status" value="1"/>
</dbReference>
<evidence type="ECO:0000259" key="3">
    <source>
        <dbReference type="Pfam" id="PF02678"/>
    </source>
</evidence>
<dbReference type="Pfam" id="PF02678">
    <property type="entry name" value="Pirin"/>
    <property type="match status" value="1"/>
</dbReference>
<keyword evidence="6" id="KW-1185">Reference proteome</keyword>
<sequence length="294" mass="32303">MSGKIKNKVRFRVQSNAAWQGEIKVLHLLPNEFAKAIGPIVFLEHVLSSRQSFSKSLEGVLGGGSRPHRGVATLTYILAGEVEHADSLGNHEKLSAGGAHWMKAGNGVLRDEGVQPEFQSTAPDLSIVKLWINLPSHLKSEAPEYFSISPVEIGRQELDDNAGWIKILAGEYKNCIAKVPSSSNEFLFHICLQAGKQFSITTDQRLEYAAFLPASSAIANDVEFQGGEVLAFTPLGELIEISNVRNTAIDIILFGGEPYNEPIVTEENFVMNTPHEITQAYNDYYDGKYGQINT</sequence>
<dbReference type="KEGG" id="chk:D4L85_31745"/>